<evidence type="ECO:0000256" key="1">
    <source>
        <dbReference type="ARBA" id="ARBA00004496"/>
    </source>
</evidence>
<dbReference type="Gene3D" id="3.40.50.300">
    <property type="entry name" value="P-loop containing nucleotide triphosphate hydrolases"/>
    <property type="match status" value="3"/>
</dbReference>
<sequence length="3083" mass="351356">MDNLTQSSTVWPKIKASLDSQGAVGPCLTLRCQVHPEQWNNAYTAADFAKHAPEGGCLEPCNVLMLCGHVCQSVCHVQNREHSNFKCQQPCSRYPPDCKLEHGCPKRCFENCGECVVKVERKLPCGHVVHLPCHVDYKLYKCPVNVAVTLPHCEHPAEKPCYRDLATFPCPQPCEDRLPCGHSCELKCHVLKDPDHLLYKCFKPCAQLNAGCIKQHPCAKRCHEACASCAVPVKKKLACGHTHVVECSKELAEVICNRDCKRTLPCNHKCKLPCHKPCGDCQKKVVKELPECKHQQMVRCCESPDPAKCKRRCVRKLPCGHQCTGICNKPCDVLCKELVTCSVRPACGHSVQAPCHMQASALPSPSSEELLSYCRQPCGTLLKCEHTCKGTCGKCMQGRIHLRHPMCRDMSAMQQEVYLQVQTLTVFKEVWRTLHTVQGKLYILRGRAVESDCQAFNSYSSNFLLSNSDSDAEPCSWGCVHTKCTKRCHEPCDREACIQPCKEILRCKHPCIGFCGDPCPPLCRVCDEDRVTAIFFGFEDEENARLVGCDWKQTYLYRYHILFTYLGFVYLEDCKHTVESQGLESWLEQTESEISMKVCPFCKTPITKTQRYTNLIKAVYQDVCKVKAKVFGDMKDIEASRGHLQQQLANLRPELLVGFGIVKEFDLSKASHSQLLTVDDDCPMYLEVYNKLTNDLQPVRKNRRNILSIVDTSSLKIQIDILTELLEEVKKANPNIISKLNSRLQVSLTAIGRRQGKMTNQEVEDINLELLRFQRLSQLLTLDDMIVVKGRANDSSIKNSYISAQKILYSVRKYSRDQDGDVKTLLENLNKSLKGGLNISEKERKEIVSAIGVTPGHWFKCPNGHIYVITECGGAMEKGTCNECGETIGGQQHTLLETNRLASEMDGARLFSKGIEGISVTENVVELGDIKCTQTGLNPTPAEQLAVECRVGRSRKEMSARPSSSDQWSESQNTTKNIETRNTVIPQSNDRPQERYYSQKERGPRYQPQSQRGKNNNNSSYQERSKGFNSRHCHKEKETSVGQHPPLTSHKDETYNQEQLTKRKQNIGTEYQSRYDYQKGKGFPKFGSMRGNTRKYLNQYKSKQVTNEDIFNYLQSKRDESLSSKTQPQVEEISKPLKEKLIELANELFSDLKLQPIKTNKDVNPEDGNQYSISEQQNNVEHASNKLTSVDVSEQNKTKTCTIQETEENSINPAHQVVNDVQSFANKVDVHNDEKQGSSSSVAGETLPEDLLVMWTSHINKTKSITQQAADEQTLARDNEKRTDPLLSGQNQNVAHENVKNSTDLPKDNLKTIEFSKSGTTNSVKLNTIGNQSCSPSTGAIKKQITLPRAKKTNHKSEDKLRHTRSMDREMSHSRRKFEEESLEHGQTQEKRNMVKIDHCERDRPSTTVKGEPKITGAINIPAKAVHTERKTNNYAKGNSKNEPKINDSKYLPAKALSNESKQNVREKKKNPADQVEELPFKIINYKKLETLVNSDTSDLLADLANRHTGFENRLREKLSPDWIMLIAKALAKLCRVDFQKNKERILSQACEPDFLDQVAGYLMKLPFEEDVKRKSNINNFIDNLLTFYQATIQLLPDKACDRFDKILETTERAMRCVETCQAMKFPHTLNERLVDLDCRLKVRTSEREQRLAKPSKVVITSQNDPPPNNFRNISVYPTPDDVLSEEKAFIRPNIVEGAYQSVEHYLDVQFRLLREDFLIPLREGITEFMSNQGANARNSKRFNQVRIYHKAYFRNPKVVKDKVGLEICFDPDKRLTRLNWESSRRFMFGSLLCFTKDNFTNIFFAVVIDRSVEILKKGRVVVELKDVEEFSEDLFQSEFILVECQVYFEPYYHVLKALQVMHPETFPMRQYVIDVNVSNSPPSYVLRSLDFEFNIDGHIVPVTDETKWPSAEDLNLDDSQYKAFKSALTNEFVVIQGPPGTGKTYLGLKIAKVLLENAPVWNETSTPILVVCFTNHALDQFLEGILQHTQKLIRIGGQSKSEVLVDFNLKECRRVYPRRFGFFHLMRDIKDQISHLMVKIKQIQLDLEGLSGHKGVVSLSVLKIIGLTENNLKSFNDGTLNDDLLLEWLEEDIETYKDHQPQHVTSEATEDKNEVEIEEEEDDDRMWNPVWDDNLEFGFDLNAIIPNIRYALDLDDLQNLKTWLSKQIDYIANEYDPKLVNKRQGLLYQYHELRVTIDYWKTNLKARSPKNPAVVDRLSRQTHLWGLPPADRWILYRHWIDNLTTCLLNELRQHELEMRLLSKRYEEVRQMGDLEVMKDSLVVGMTTTGAARLQPLLQALKPRIGESNSCIGEFKSRIGEYQPRIGEYKSRIGEYKSRIGESKPRIGEYKSRIGEYEPRIVIVEEAAEVMESHIIVSLTQHCQHLILIGDHKQLRPTTAVFKLAQDYNFDISLFERMVKNGMHCQTLQVQHRMRPEIAQLIVPAIYPVLHNHESVQKYSRILGLVKSVYFITHNHLEEELPGDEASISWVQWMGVGVGWSVWGKVEGRNCLRSEILERSVGVRRSGGCSSRWVHVWSTVWWSLSSLESYVGGPCRRGGCIPSRGVTVGKDEQVGGWEDRVPATRSRGGGQWKSPGNTKSRWEVQEQSRQYEVTVGGWVTTELESRFHRVIYPPLLPGLVQSEKRELPIGSGKRECYGSPSEPIGRRELITEVGASRTAQKTWIASGPGSREEVIDTQSRRNRHEGKYLIALARYLVLQGYSPEQITILTTYSGQLFYLKSVSTSYELNERKNHHILKNVRISVVDNFQGEENDIILLSLVRSNPQANIGFLKTDNRVCVALSRAKKGLYIVGNMDNLTESSTIWPTIKETLVSQEALGTHLTLRCQIHTTQFTRVGAAEDFHSVPEGGCSLMCGANMPCGHVCNSICHILNREHTDYKCMERCERSPLKCPMEHDCEKLCWENCGECMIRVSKELPCGHTRELRCFMDPSTYKCPEMIVVELPDCGHEVEKPCNRDLTTYPCNHPCENRLPCGHSCEGNCHLRTDPDHIEFKCSKPCAKKNMGCSENHMCQKLCFLPCGDCLIEVKKKLPGCDHLHKVPCSSDPSEIVCQKRCTKYLDCGHP</sequence>
<dbReference type="InterPro" id="IPR047187">
    <property type="entry name" value="SF1_C_Upf1"/>
</dbReference>
<dbReference type="Pfam" id="PF25396">
    <property type="entry name" value="ZNFX1"/>
    <property type="match status" value="1"/>
</dbReference>
<keyword evidence="2" id="KW-0963">Cytoplasm</keyword>
<evidence type="ECO:0000313" key="10">
    <source>
        <dbReference type="EMBL" id="CAD7194776.1"/>
    </source>
</evidence>
<dbReference type="Pfam" id="PF13087">
    <property type="entry name" value="AAA_12"/>
    <property type="match status" value="1"/>
</dbReference>
<dbReference type="GO" id="GO:0031380">
    <property type="term" value="C:nuclear RNA-directed RNA polymerase complex"/>
    <property type="evidence" value="ECO:0007669"/>
    <property type="project" value="TreeGrafter"/>
</dbReference>
<feature type="domain" description="RZ-type" evidence="9">
    <location>
        <begin position="839"/>
        <end position="908"/>
    </location>
</feature>
<proteinExistence type="predicted"/>
<dbReference type="GO" id="GO:0004386">
    <property type="term" value="F:helicase activity"/>
    <property type="evidence" value="ECO:0007669"/>
    <property type="project" value="InterPro"/>
</dbReference>
<dbReference type="Pfam" id="PF20173">
    <property type="entry name" value="ZnF_RZ-type"/>
    <property type="match status" value="1"/>
</dbReference>
<keyword evidence="4" id="KW-0677">Repeat</keyword>
<dbReference type="InterPro" id="IPR041679">
    <property type="entry name" value="DNA2/NAM7-like_C"/>
</dbReference>
<dbReference type="InterPro" id="IPR041677">
    <property type="entry name" value="DNA2/NAM7_AAA_11"/>
</dbReference>
<evidence type="ECO:0000256" key="2">
    <source>
        <dbReference type="ARBA" id="ARBA00022490"/>
    </source>
</evidence>
<evidence type="ECO:0000256" key="6">
    <source>
        <dbReference type="ARBA" id="ARBA00022833"/>
    </source>
</evidence>
<keyword evidence="5" id="KW-0863">Zinc-finger</keyword>
<evidence type="ECO:0000256" key="7">
    <source>
        <dbReference type="ARBA" id="ARBA00022859"/>
    </source>
</evidence>
<feature type="compositionally biased region" description="Basic and acidic residues" evidence="8">
    <location>
        <begin position="1355"/>
        <end position="1390"/>
    </location>
</feature>
<dbReference type="CDD" id="cd06008">
    <property type="entry name" value="NF-X1-zinc-finger"/>
    <property type="match status" value="1"/>
</dbReference>
<dbReference type="GO" id="GO:0005737">
    <property type="term" value="C:cytoplasm"/>
    <property type="evidence" value="ECO:0007669"/>
    <property type="project" value="UniProtKB-SubCell"/>
</dbReference>
<feature type="region of interest" description="Disordered" evidence="8">
    <location>
        <begin position="2580"/>
        <end position="2599"/>
    </location>
</feature>
<dbReference type="PANTHER" id="PTHR10887">
    <property type="entry name" value="DNA2/NAM7 HELICASE FAMILY"/>
    <property type="match status" value="1"/>
</dbReference>
<dbReference type="InterPro" id="IPR000967">
    <property type="entry name" value="Znf_NFX1"/>
</dbReference>
<comment type="subcellular location">
    <subcellularLocation>
        <location evidence="1">Cytoplasm</location>
    </subcellularLocation>
</comment>
<name>A0A7R8VB30_TIMDO</name>
<feature type="region of interest" description="Disordered" evidence="8">
    <location>
        <begin position="953"/>
        <end position="1076"/>
    </location>
</feature>
<dbReference type="PANTHER" id="PTHR10887:SF341">
    <property type="entry name" value="NFX1-TYPE ZINC FINGER-CONTAINING PROTEIN 1"/>
    <property type="match status" value="1"/>
</dbReference>
<dbReference type="CDD" id="cd18808">
    <property type="entry name" value="SF1_C_Upf1"/>
    <property type="match status" value="1"/>
</dbReference>
<accession>A0A7R8VB30</accession>
<reference evidence="10" key="1">
    <citation type="submission" date="2020-11" db="EMBL/GenBank/DDBJ databases">
        <authorList>
            <person name="Tran Van P."/>
        </authorList>
    </citation>
    <scope>NUCLEOTIDE SEQUENCE</scope>
</reference>
<dbReference type="InterPro" id="IPR057373">
    <property type="entry name" value="ZNFX1"/>
</dbReference>
<dbReference type="GO" id="GO:0008270">
    <property type="term" value="F:zinc ion binding"/>
    <property type="evidence" value="ECO:0007669"/>
    <property type="project" value="UniProtKB-KW"/>
</dbReference>
<dbReference type="InterPro" id="IPR045055">
    <property type="entry name" value="DNA2/NAM7-like"/>
</dbReference>
<dbReference type="SMART" id="SM00438">
    <property type="entry name" value="ZnF_NFX"/>
    <property type="match status" value="10"/>
</dbReference>
<dbReference type="EMBL" id="OA564565">
    <property type="protein sequence ID" value="CAD7194776.1"/>
    <property type="molecule type" value="Genomic_DNA"/>
</dbReference>
<organism evidence="10">
    <name type="scientific">Timema douglasi</name>
    <name type="common">Walking stick</name>
    <dbReference type="NCBI Taxonomy" id="61478"/>
    <lineage>
        <taxon>Eukaryota</taxon>
        <taxon>Metazoa</taxon>
        <taxon>Ecdysozoa</taxon>
        <taxon>Arthropoda</taxon>
        <taxon>Hexapoda</taxon>
        <taxon>Insecta</taxon>
        <taxon>Pterygota</taxon>
        <taxon>Neoptera</taxon>
        <taxon>Polyneoptera</taxon>
        <taxon>Phasmatodea</taxon>
        <taxon>Timematodea</taxon>
        <taxon>Timematoidea</taxon>
        <taxon>Timematidae</taxon>
        <taxon>Timema</taxon>
    </lineage>
</organism>
<feature type="region of interest" description="Disordered" evidence="8">
    <location>
        <begin position="1419"/>
        <end position="1474"/>
    </location>
</feature>
<feature type="compositionally biased region" description="Basic and acidic residues" evidence="8">
    <location>
        <begin position="1463"/>
        <end position="1472"/>
    </location>
</feature>
<evidence type="ECO:0000256" key="4">
    <source>
        <dbReference type="ARBA" id="ARBA00022737"/>
    </source>
</evidence>
<feature type="region of interest" description="Disordered" evidence="8">
    <location>
        <begin position="1349"/>
        <end position="1390"/>
    </location>
</feature>
<evidence type="ECO:0000256" key="8">
    <source>
        <dbReference type="SAM" id="MobiDB-lite"/>
    </source>
</evidence>
<keyword evidence="7" id="KW-0391">Immunity</keyword>
<feature type="compositionally biased region" description="Polar residues" evidence="8">
    <location>
        <begin position="1007"/>
        <end position="1022"/>
    </location>
</feature>
<dbReference type="Pfam" id="PF13086">
    <property type="entry name" value="AAA_11"/>
    <property type="match status" value="2"/>
</dbReference>
<dbReference type="PROSITE" id="PS51981">
    <property type="entry name" value="ZF_RZ"/>
    <property type="match status" value="1"/>
</dbReference>
<feature type="compositionally biased region" description="Polar residues" evidence="8">
    <location>
        <begin position="961"/>
        <end position="990"/>
    </location>
</feature>
<feature type="region of interest" description="Disordered" evidence="8">
    <location>
        <begin position="2100"/>
        <end position="2124"/>
    </location>
</feature>
<keyword evidence="6" id="KW-0862">Zinc</keyword>
<evidence type="ECO:0000256" key="5">
    <source>
        <dbReference type="ARBA" id="ARBA00022771"/>
    </source>
</evidence>
<dbReference type="InterPro" id="IPR046439">
    <property type="entry name" value="ZF_RZ_dom"/>
</dbReference>
<dbReference type="GO" id="GO:0002376">
    <property type="term" value="P:immune system process"/>
    <property type="evidence" value="ECO:0007669"/>
    <property type="project" value="UniProtKB-KW"/>
</dbReference>
<dbReference type="SUPFAM" id="SSF52540">
    <property type="entry name" value="P-loop containing nucleoside triphosphate hydrolases"/>
    <property type="match status" value="2"/>
</dbReference>
<protein>
    <recommendedName>
        <fullName evidence="9">RZ-type domain-containing protein</fullName>
    </recommendedName>
</protein>
<keyword evidence="3" id="KW-0479">Metal-binding</keyword>
<dbReference type="GO" id="GO:0031048">
    <property type="term" value="P:regulatory ncRNA-mediated heterochromatin formation"/>
    <property type="evidence" value="ECO:0007669"/>
    <property type="project" value="TreeGrafter"/>
</dbReference>
<evidence type="ECO:0000259" key="9">
    <source>
        <dbReference type="PROSITE" id="PS51981"/>
    </source>
</evidence>
<feature type="compositionally biased region" description="Basic and acidic residues" evidence="8">
    <location>
        <begin position="991"/>
        <end position="1004"/>
    </location>
</feature>
<evidence type="ECO:0000256" key="3">
    <source>
        <dbReference type="ARBA" id="ARBA00022723"/>
    </source>
</evidence>
<dbReference type="InterPro" id="IPR027417">
    <property type="entry name" value="P-loop_NTPase"/>
</dbReference>
<gene>
    <name evidence="10" type="ORF">TDIB3V08_LOCUS1190</name>
</gene>